<evidence type="ECO:0000313" key="3">
    <source>
        <dbReference type="Proteomes" id="UP000708208"/>
    </source>
</evidence>
<gene>
    <name evidence="2" type="ORF">AFUS01_LOCUS30319</name>
</gene>
<accession>A0A8J2KKW0</accession>
<dbReference type="OrthoDB" id="8298634at2759"/>
<evidence type="ECO:0000256" key="1">
    <source>
        <dbReference type="SAM" id="Phobius"/>
    </source>
</evidence>
<keyword evidence="1" id="KW-0472">Membrane</keyword>
<feature type="transmembrane region" description="Helical" evidence="1">
    <location>
        <begin position="132"/>
        <end position="155"/>
    </location>
</feature>
<dbReference type="EMBL" id="CAJVCH010462736">
    <property type="protein sequence ID" value="CAG7819901.1"/>
    <property type="molecule type" value="Genomic_DNA"/>
</dbReference>
<organism evidence="2 3">
    <name type="scientific">Allacma fusca</name>
    <dbReference type="NCBI Taxonomy" id="39272"/>
    <lineage>
        <taxon>Eukaryota</taxon>
        <taxon>Metazoa</taxon>
        <taxon>Ecdysozoa</taxon>
        <taxon>Arthropoda</taxon>
        <taxon>Hexapoda</taxon>
        <taxon>Collembola</taxon>
        <taxon>Symphypleona</taxon>
        <taxon>Sminthuridae</taxon>
        <taxon>Allacma</taxon>
    </lineage>
</organism>
<keyword evidence="1" id="KW-1133">Transmembrane helix</keyword>
<name>A0A8J2KKW0_9HEXA</name>
<dbReference type="AlphaFoldDB" id="A0A8J2KKW0"/>
<feature type="transmembrane region" description="Helical" evidence="1">
    <location>
        <begin position="190"/>
        <end position="208"/>
    </location>
</feature>
<feature type="non-terminal residue" evidence="2">
    <location>
        <position position="305"/>
    </location>
</feature>
<proteinExistence type="predicted"/>
<keyword evidence="1" id="KW-0812">Transmembrane</keyword>
<evidence type="ECO:0000313" key="2">
    <source>
        <dbReference type="EMBL" id="CAG7819901.1"/>
    </source>
</evidence>
<protein>
    <submittedName>
        <fullName evidence="2">Uncharacterized protein</fullName>
    </submittedName>
</protein>
<dbReference type="Proteomes" id="UP000708208">
    <property type="component" value="Unassembled WGS sequence"/>
</dbReference>
<keyword evidence="3" id="KW-1185">Reference proteome</keyword>
<reference evidence="2" key="1">
    <citation type="submission" date="2021-06" db="EMBL/GenBank/DDBJ databases">
        <authorList>
            <person name="Hodson N. C."/>
            <person name="Mongue J. A."/>
            <person name="Jaron S. K."/>
        </authorList>
    </citation>
    <scope>NUCLEOTIDE SEQUENCE</scope>
</reference>
<feature type="non-terminal residue" evidence="2">
    <location>
        <position position="1"/>
    </location>
</feature>
<sequence length="305" mass="33948">DRGNLTKLGQQFNSNLLDGIVTFNDRIYKNTSCSLLKGQKNPHPWSCVHREIGTALNFTSRLKRNLIYSDKCGSCLGGVFGNKTSNELLMSRVNNFSMDTVYDVLVPGEIFNAHSFVWVLEPQFTRWGLLGAMGWACWLYTVFSVGALIGCVKFLRKTSGKTISSVGLIAPLLVEQGDEFPSFEILGKKAGTLVILWAFVAIVISNGYKGTLFSEMTAISFPKVPRNLEELASGDSPLITTSYFYSNASRKDSHLHNIIRKITEKGNSKKNITRILKDFGKKLIFTRNSTADLVHSLNYNGHSML</sequence>
<comment type="caution">
    <text evidence="2">The sequence shown here is derived from an EMBL/GenBank/DDBJ whole genome shotgun (WGS) entry which is preliminary data.</text>
</comment>